<proteinExistence type="predicted"/>
<name>A0A4C1YXN3_EUMVA</name>
<evidence type="ECO:0000256" key="1">
    <source>
        <dbReference type="SAM" id="SignalP"/>
    </source>
</evidence>
<dbReference type="EMBL" id="BGZK01001403">
    <property type="protein sequence ID" value="GBP79167.1"/>
    <property type="molecule type" value="Genomic_DNA"/>
</dbReference>
<accession>A0A4C1YXN3</accession>
<feature type="signal peptide" evidence="1">
    <location>
        <begin position="1"/>
        <end position="19"/>
    </location>
</feature>
<gene>
    <name evidence="2" type="ORF">EVAR_62068_1</name>
</gene>
<feature type="chain" id="PRO_5020022752" evidence="1">
    <location>
        <begin position="20"/>
        <end position="144"/>
    </location>
</feature>
<protein>
    <submittedName>
        <fullName evidence="2">Uncharacterized protein</fullName>
    </submittedName>
</protein>
<sequence length="144" mass="15521">MIVYAIAIWFFLALPCSDGEDVQGTHKLSALVIFQLTNLVGILCKRMKSPLIGKTSKKKPGPSKMWLLIKFSGHSRGGETAQGKKGSYFLSSRMSEKNGAPPSRTIVSGNLELSGRNIFPAVSRIIPARPRAAGVNIKAFPAHG</sequence>
<dbReference type="AlphaFoldDB" id="A0A4C1YXN3"/>
<keyword evidence="3" id="KW-1185">Reference proteome</keyword>
<dbReference type="Proteomes" id="UP000299102">
    <property type="component" value="Unassembled WGS sequence"/>
</dbReference>
<keyword evidence="1" id="KW-0732">Signal</keyword>
<evidence type="ECO:0000313" key="3">
    <source>
        <dbReference type="Proteomes" id="UP000299102"/>
    </source>
</evidence>
<evidence type="ECO:0000313" key="2">
    <source>
        <dbReference type="EMBL" id="GBP79167.1"/>
    </source>
</evidence>
<organism evidence="2 3">
    <name type="scientific">Eumeta variegata</name>
    <name type="common">Bagworm moth</name>
    <name type="synonym">Eumeta japonica</name>
    <dbReference type="NCBI Taxonomy" id="151549"/>
    <lineage>
        <taxon>Eukaryota</taxon>
        <taxon>Metazoa</taxon>
        <taxon>Ecdysozoa</taxon>
        <taxon>Arthropoda</taxon>
        <taxon>Hexapoda</taxon>
        <taxon>Insecta</taxon>
        <taxon>Pterygota</taxon>
        <taxon>Neoptera</taxon>
        <taxon>Endopterygota</taxon>
        <taxon>Lepidoptera</taxon>
        <taxon>Glossata</taxon>
        <taxon>Ditrysia</taxon>
        <taxon>Tineoidea</taxon>
        <taxon>Psychidae</taxon>
        <taxon>Oiketicinae</taxon>
        <taxon>Eumeta</taxon>
    </lineage>
</organism>
<reference evidence="2 3" key="1">
    <citation type="journal article" date="2019" name="Commun. Biol.">
        <title>The bagworm genome reveals a unique fibroin gene that provides high tensile strength.</title>
        <authorList>
            <person name="Kono N."/>
            <person name="Nakamura H."/>
            <person name="Ohtoshi R."/>
            <person name="Tomita M."/>
            <person name="Numata K."/>
            <person name="Arakawa K."/>
        </authorList>
    </citation>
    <scope>NUCLEOTIDE SEQUENCE [LARGE SCALE GENOMIC DNA]</scope>
</reference>
<comment type="caution">
    <text evidence="2">The sequence shown here is derived from an EMBL/GenBank/DDBJ whole genome shotgun (WGS) entry which is preliminary data.</text>
</comment>